<feature type="non-terminal residue" evidence="1">
    <location>
        <position position="1"/>
    </location>
</feature>
<proteinExistence type="predicted"/>
<reference evidence="1 2" key="1">
    <citation type="journal article" date="2018" name="Front. Plant Sci.">
        <title>Red Clover (Trifolium pratense) and Zigzag Clover (T. medium) - A Picture of Genomic Similarities and Differences.</title>
        <authorList>
            <person name="Dluhosova J."/>
            <person name="Istvanek J."/>
            <person name="Nedelnik J."/>
            <person name="Repkova J."/>
        </authorList>
    </citation>
    <scope>NUCLEOTIDE SEQUENCE [LARGE SCALE GENOMIC DNA]</scope>
    <source>
        <strain evidence="2">cv. 10/8</strain>
        <tissue evidence="1">Leaf</tissue>
    </source>
</reference>
<organism evidence="1 2">
    <name type="scientific">Trifolium medium</name>
    <dbReference type="NCBI Taxonomy" id="97028"/>
    <lineage>
        <taxon>Eukaryota</taxon>
        <taxon>Viridiplantae</taxon>
        <taxon>Streptophyta</taxon>
        <taxon>Embryophyta</taxon>
        <taxon>Tracheophyta</taxon>
        <taxon>Spermatophyta</taxon>
        <taxon>Magnoliopsida</taxon>
        <taxon>eudicotyledons</taxon>
        <taxon>Gunneridae</taxon>
        <taxon>Pentapetalae</taxon>
        <taxon>rosids</taxon>
        <taxon>fabids</taxon>
        <taxon>Fabales</taxon>
        <taxon>Fabaceae</taxon>
        <taxon>Papilionoideae</taxon>
        <taxon>50 kb inversion clade</taxon>
        <taxon>NPAAA clade</taxon>
        <taxon>Hologalegina</taxon>
        <taxon>IRL clade</taxon>
        <taxon>Trifolieae</taxon>
        <taxon>Trifolium</taxon>
    </lineage>
</organism>
<evidence type="ECO:0000313" key="1">
    <source>
        <dbReference type="EMBL" id="MCI46262.1"/>
    </source>
</evidence>
<evidence type="ECO:0000313" key="2">
    <source>
        <dbReference type="Proteomes" id="UP000265520"/>
    </source>
</evidence>
<name>A0A392SCU0_9FABA</name>
<comment type="caution">
    <text evidence="1">The sequence shown here is derived from an EMBL/GenBank/DDBJ whole genome shotgun (WGS) entry which is preliminary data.</text>
</comment>
<dbReference type="AlphaFoldDB" id="A0A392SCU0"/>
<dbReference type="Proteomes" id="UP000265520">
    <property type="component" value="Unassembled WGS sequence"/>
</dbReference>
<sequence>YKEVRKNMETAVGRAARESIGAGRNACLFSWPQHCVLRGAQVQWRGARTRDEAG</sequence>
<protein>
    <submittedName>
        <fullName evidence="1">Uncharacterized protein</fullName>
    </submittedName>
</protein>
<accession>A0A392SCU0</accession>
<dbReference type="EMBL" id="LXQA010354961">
    <property type="protein sequence ID" value="MCI46262.1"/>
    <property type="molecule type" value="Genomic_DNA"/>
</dbReference>
<keyword evidence="2" id="KW-1185">Reference proteome</keyword>